<evidence type="ECO:0000313" key="2">
    <source>
        <dbReference type="Proteomes" id="UP000324222"/>
    </source>
</evidence>
<dbReference type="PANTHER" id="PTHR47510:SF3">
    <property type="entry name" value="ENDO_EXONUCLEASE_PHOSPHATASE DOMAIN-CONTAINING PROTEIN"/>
    <property type="match status" value="1"/>
</dbReference>
<proteinExistence type="predicted"/>
<dbReference type="Gene3D" id="3.60.10.10">
    <property type="entry name" value="Endonuclease/exonuclease/phosphatase"/>
    <property type="match status" value="1"/>
</dbReference>
<accession>A0A5B7FNK1</accession>
<dbReference type="EMBL" id="VSRR010008092">
    <property type="protein sequence ID" value="MPC48072.1"/>
    <property type="molecule type" value="Genomic_DNA"/>
</dbReference>
<comment type="caution">
    <text evidence="1">The sequence shown here is derived from an EMBL/GenBank/DDBJ whole genome shotgun (WGS) entry which is preliminary data.</text>
</comment>
<gene>
    <name evidence="1" type="ORF">E2C01_041837</name>
</gene>
<organism evidence="1 2">
    <name type="scientific">Portunus trituberculatus</name>
    <name type="common">Swimming crab</name>
    <name type="synonym">Neptunus trituberculatus</name>
    <dbReference type="NCBI Taxonomy" id="210409"/>
    <lineage>
        <taxon>Eukaryota</taxon>
        <taxon>Metazoa</taxon>
        <taxon>Ecdysozoa</taxon>
        <taxon>Arthropoda</taxon>
        <taxon>Crustacea</taxon>
        <taxon>Multicrustacea</taxon>
        <taxon>Malacostraca</taxon>
        <taxon>Eumalacostraca</taxon>
        <taxon>Eucarida</taxon>
        <taxon>Decapoda</taxon>
        <taxon>Pleocyemata</taxon>
        <taxon>Brachyura</taxon>
        <taxon>Eubrachyura</taxon>
        <taxon>Portunoidea</taxon>
        <taxon>Portunidae</taxon>
        <taxon>Portuninae</taxon>
        <taxon>Portunus</taxon>
    </lineage>
</organism>
<name>A0A5B7FNK1_PORTR</name>
<dbReference type="InterPro" id="IPR036691">
    <property type="entry name" value="Endo/exonu/phosph_ase_sf"/>
</dbReference>
<evidence type="ECO:0008006" key="3">
    <source>
        <dbReference type="Google" id="ProtNLM"/>
    </source>
</evidence>
<keyword evidence="2" id="KW-1185">Reference proteome</keyword>
<protein>
    <recommendedName>
        <fullName evidence="3">Endonuclease/exonuclease/phosphatase domain-containing protein</fullName>
    </recommendedName>
</protein>
<dbReference type="PANTHER" id="PTHR47510">
    <property type="entry name" value="REVERSE TRANSCRIPTASE DOMAIN-CONTAINING PROTEIN"/>
    <property type="match status" value="1"/>
</dbReference>
<dbReference type="Proteomes" id="UP000324222">
    <property type="component" value="Unassembled WGS sequence"/>
</dbReference>
<sequence>MGTLIYLASESPSGEGTKNVPKSDASLSVDHTYLNFFYINFCIIRGLRSNFRSVEHHLSSTKPHLLFLTETQLSEATDSGLFSVPSYFLYSHFRPKAGYCVYVRNDLTCSRAHALESSEFSTIWLRLNSHSLTKLICVVYLSPNSSDHKIGATPRIPDSLGDTPNILDLFLTSNPSVYAVTLSSPLGSSNHNLISISCPISPIPPQDPPKRRCLWRYASTSWGNLRRYYADSLWNDYCFRVRDPSLRAERITEVIVSGMEAYIPHSFSQPKPSKL</sequence>
<dbReference type="SUPFAM" id="SSF56219">
    <property type="entry name" value="DNase I-like"/>
    <property type="match status" value="1"/>
</dbReference>
<evidence type="ECO:0000313" key="1">
    <source>
        <dbReference type="EMBL" id="MPC48072.1"/>
    </source>
</evidence>
<reference evidence="1 2" key="1">
    <citation type="submission" date="2019-05" db="EMBL/GenBank/DDBJ databases">
        <title>Another draft genome of Portunus trituberculatus and its Hox gene families provides insights of decapod evolution.</title>
        <authorList>
            <person name="Jeong J.-H."/>
            <person name="Song I."/>
            <person name="Kim S."/>
            <person name="Choi T."/>
            <person name="Kim D."/>
            <person name="Ryu S."/>
            <person name="Kim W."/>
        </authorList>
    </citation>
    <scope>NUCLEOTIDE SEQUENCE [LARGE SCALE GENOMIC DNA]</scope>
    <source>
        <tissue evidence="1">Muscle</tissue>
    </source>
</reference>
<dbReference type="AlphaFoldDB" id="A0A5B7FNK1"/>